<dbReference type="GeneID" id="25726329"/>
<keyword evidence="4" id="KW-0472">Membrane</keyword>
<comment type="cofactor">
    <cofactor evidence="1">
        <name>heme</name>
        <dbReference type="ChEBI" id="CHEBI:30413"/>
    </cofactor>
</comment>
<keyword evidence="2" id="KW-0503">Monooxygenase</keyword>
<dbReference type="KEGG" id="mng:MNEG_0211"/>
<reference evidence="5 6" key="1">
    <citation type="journal article" date="2013" name="BMC Genomics">
        <title>Reconstruction of the lipid metabolism for the microalga Monoraphidium neglectum from its genome sequence reveals characteristics suitable for biofuel production.</title>
        <authorList>
            <person name="Bogen C."/>
            <person name="Al-Dilaimi A."/>
            <person name="Albersmeier A."/>
            <person name="Wichmann J."/>
            <person name="Grundmann M."/>
            <person name="Rupp O."/>
            <person name="Lauersen K.J."/>
            <person name="Blifernez-Klassen O."/>
            <person name="Kalinowski J."/>
            <person name="Goesmann A."/>
            <person name="Mussgnug J.H."/>
            <person name="Kruse O."/>
        </authorList>
    </citation>
    <scope>NUCLEOTIDE SEQUENCE [LARGE SCALE GENOMIC DNA]</scope>
    <source>
        <strain evidence="5 6">SAG 48.87</strain>
    </source>
</reference>
<organism evidence="5 6">
    <name type="scientific">Monoraphidium neglectum</name>
    <dbReference type="NCBI Taxonomy" id="145388"/>
    <lineage>
        <taxon>Eukaryota</taxon>
        <taxon>Viridiplantae</taxon>
        <taxon>Chlorophyta</taxon>
        <taxon>core chlorophytes</taxon>
        <taxon>Chlorophyceae</taxon>
        <taxon>CS clade</taxon>
        <taxon>Sphaeropleales</taxon>
        <taxon>Selenastraceae</taxon>
        <taxon>Monoraphidium</taxon>
    </lineage>
</organism>
<dbReference type="InterPro" id="IPR036396">
    <property type="entry name" value="Cyt_P450_sf"/>
</dbReference>
<dbReference type="STRING" id="145388.A0A0D2N645"/>
<dbReference type="GO" id="GO:0005506">
    <property type="term" value="F:iron ion binding"/>
    <property type="evidence" value="ECO:0007669"/>
    <property type="project" value="InterPro"/>
</dbReference>
<dbReference type="OrthoDB" id="507451at2759"/>
<dbReference type="Pfam" id="PF00067">
    <property type="entry name" value="p450"/>
    <property type="match status" value="1"/>
</dbReference>
<dbReference type="GO" id="GO:0004497">
    <property type="term" value="F:monooxygenase activity"/>
    <property type="evidence" value="ECO:0007669"/>
    <property type="project" value="UniProtKB-KW"/>
</dbReference>
<name>A0A0D2N645_9CHLO</name>
<evidence type="ECO:0000256" key="1">
    <source>
        <dbReference type="PIRSR" id="PIRSR602401-1"/>
    </source>
</evidence>
<dbReference type="PRINTS" id="PR00463">
    <property type="entry name" value="EP450I"/>
</dbReference>
<dbReference type="Proteomes" id="UP000054498">
    <property type="component" value="Unassembled WGS sequence"/>
</dbReference>
<dbReference type="InterPro" id="IPR017972">
    <property type="entry name" value="Cyt_P450_CS"/>
</dbReference>
<evidence type="ECO:0000313" key="6">
    <source>
        <dbReference type="Proteomes" id="UP000054498"/>
    </source>
</evidence>
<comment type="similarity">
    <text evidence="2">Belongs to the cytochrome P450 family.</text>
</comment>
<dbReference type="GO" id="GO:0020037">
    <property type="term" value="F:heme binding"/>
    <property type="evidence" value="ECO:0007669"/>
    <property type="project" value="InterPro"/>
</dbReference>
<keyword evidence="2" id="KW-0560">Oxidoreductase</keyword>
<feature type="region of interest" description="Disordered" evidence="3">
    <location>
        <begin position="235"/>
        <end position="259"/>
    </location>
</feature>
<keyword evidence="4" id="KW-1133">Transmembrane helix</keyword>
<dbReference type="EMBL" id="KK100235">
    <property type="protein sequence ID" value="KIZ07742.1"/>
    <property type="molecule type" value="Genomic_DNA"/>
</dbReference>
<feature type="transmembrane region" description="Helical" evidence="4">
    <location>
        <begin position="20"/>
        <end position="46"/>
    </location>
</feature>
<evidence type="ECO:0000256" key="4">
    <source>
        <dbReference type="SAM" id="Phobius"/>
    </source>
</evidence>
<dbReference type="AlphaFoldDB" id="A0A0D2N645"/>
<evidence type="ECO:0008006" key="7">
    <source>
        <dbReference type="Google" id="ProtNLM"/>
    </source>
</evidence>
<feature type="compositionally biased region" description="Low complexity" evidence="3">
    <location>
        <begin position="240"/>
        <end position="254"/>
    </location>
</feature>
<dbReference type="RefSeq" id="XP_013906761.1">
    <property type="nucleotide sequence ID" value="XM_014051307.1"/>
</dbReference>
<feature type="region of interest" description="Disordered" evidence="3">
    <location>
        <begin position="331"/>
        <end position="372"/>
    </location>
</feature>
<dbReference type="GO" id="GO:0016705">
    <property type="term" value="F:oxidoreductase activity, acting on paired donors, with incorporation or reduction of molecular oxygen"/>
    <property type="evidence" value="ECO:0007669"/>
    <property type="project" value="InterPro"/>
</dbReference>
<dbReference type="SUPFAM" id="SSF48264">
    <property type="entry name" value="Cytochrome P450"/>
    <property type="match status" value="1"/>
</dbReference>
<keyword evidence="1 2" id="KW-0479">Metal-binding</keyword>
<sequence>MTPEERERVVVFGVLAAFGALAHVLHGVPVIKCVLLCVLALLVVLFTNPYARWRYRHIPGPAYRPLVGNLPDIIAEGSHALFERCRAQYGPVFKVWFGARPWVVVADADMGRRANYRLLNRPFGFTNPLARGEVLRSVMEGLFLSRDGMWSMLRKVWQPTFHSESLHGYAPVMASETRRLVARLRGLAAAQEGDAAGSGAPAINIWREVGRMTMSVVGSTAYGVDFDLLAQEEGQGGSVGQEAAQPGQGDGAPARMRSRSGGAALVQAAADMFECSEIGNATRYLVAAHLMPVLVPVLQLLVAVFPDARYKRLVHARKTLKSTSLSLISDTRAHQARQQQQQQQQHAAQSGAASPVVPSSPQAGPSASAAHRPVGVSPGSFLGLLLAARDQEGHALSDRQMAAQANVFTLAGYETTANTLSYAIYCLAAHPEAQARVLAELDALGGPAGREVTVDDLDHLPYTAAVVDEALRLYPPGASTMREARGAIELGGYAIPDGATVVVATYSIQRDPAYWPKADAFLPERWIKGHEDLAATNPNAYLPFGSGARMCIGYRFALQEARLTLAQLYRNFTFELAPGQVPLRVRTGITMSPAEGVFVRVVPRSAAPSA</sequence>
<feature type="binding site" description="axial binding residue" evidence="1">
    <location>
        <position position="551"/>
    </location>
    <ligand>
        <name>heme</name>
        <dbReference type="ChEBI" id="CHEBI:30413"/>
    </ligand>
    <ligandPart>
        <name>Fe</name>
        <dbReference type="ChEBI" id="CHEBI:18248"/>
    </ligandPart>
</feature>
<protein>
    <recommendedName>
        <fullName evidence="7">Cytochrome P450</fullName>
    </recommendedName>
</protein>
<keyword evidence="6" id="KW-1185">Reference proteome</keyword>
<accession>A0A0D2N645</accession>
<keyword evidence="1 2" id="KW-0349">Heme</keyword>
<dbReference type="PANTHER" id="PTHR24301:SF2">
    <property type="entry name" value="THROMBOXANE-A SYNTHASE"/>
    <property type="match status" value="1"/>
</dbReference>
<dbReference type="Gene3D" id="1.10.630.10">
    <property type="entry name" value="Cytochrome P450"/>
    <property type="match status" value="1"/>
</dbReference>
<dbReference type="InterPro" id="IPR001128">
    <property type="entry name" value="Cyt_P450"/>
</dbReference>
<evidence type="ECO:0000256" key="3">
    <source>
        <dbReference type="SAM" id="MobiDB-lite"/>
    </source>
</evidence>
<gene>
    <name evidence="5" type="ORF">MNEG_0211</name>
</gene>
<keyword evidence="4" id="KW-0812">Transmembrane</keyword>
<evidence type="ECO:0000256" key="2">
    <source>
        <dbReference type="RuleBase" id="RU000461"/>
    </source>
</evidence>
<dbReference type="PRINTS" id="PR00385">
    <property type="entry name" value="P450"/>
</dbReference>
<dbReference type="PROSITE" id="PS00086">
    <property type="entry name" value="CYTOCHROME_P450"/>
    <property type="match status" value="1"/>
</dbReference>
<evidence type="ECO:0000313" key="5">
    <source>
        <dbReference type="EMBL" id="KIZ07742.1"/>
    </source>
</evidence>
<keyword evidence="1 2" id="KW-0408">Iron</keyword>
<feature type="compositionally biased region" description="Low complexity" evidence="3">
    <location>
        <begin position="336"/>
        <end position="370"/>
    </location>
</feature>
<proteinExistence type="inferred from homology"/>
<dbReference type="PANTHER" id="PTHR24301">
    <property type="entry name" value="THROMBOXANE-A SYNTHASE"/>
    <property type="match status" value="1"/>
</dbReference>
<dbReference type="InterPro" id="IPR002401">
    <property type="entry name" value="Cyt_P450_E_grp-I"/>
</dbReference>